<protein>
    <submittedName>
        <fullName evidence="1">(rape) hypothetical protein</fullName>
    </submittedName>
</protein>
<organism evidence="1">
    <name type="scientific">Brassica napus</name>
    <name type="common">Rape</name>
    <dbReference type="NCBI Taxonomy" id="3708"/>
    <lineage>
        <taxon>Eukaryota</taxon>
        <taxon>Viridiplantae</taxon>
        <taxon>Streptophyta</taxon>
        <taxon>Embryophyta</taxon>
        <taxon>Tracheophyta</taxon>
        <taxon>Spermatophyta</taxon>
        <taxon>Magnoliopsida</taxon>
        <taxon>eudicotyledons</taxon>
        <taxon>Gunneridae</taxon>
        <taxon>Pentapetalae</taxon>
        <taxon>rosids</taxon>
        <taxon>malvids</taxon>
        <taxon>Brassicales</taxon>
        <taxon>Brassicaceae</taxon>
        <taxon>Brassiceae</taxon>
        <taxon>Brassica</taxon>
    </lineage>
</organism>
<reference evidence="1" key="1">
    <citation type="submission" date="2021-01" db="EMBL/GenBank/DDBJ databases">
        <authorList>
            <consortium name="Genoscope - CEA"/>
            <person name="William W."/>
        </authorList>
    </citation>
    <scope>NUCLEOTIDE SEQUENCE</scope>
</reference>
<gene>
    <name evidence="1" type="ORF">DARMORV10_C02P60000.1</name>
</gene>
<dbReference type="Proteomes" id="UP001295469">
    <property type="component" value="Chromosome C02"/>
</dbReference>
<evidence type="ECO:0000313" key="1">
    <source>
        <dbReference type="EMBL" id="CAF1921095.1"/>
    </source>
</evidence>
<name>A0A816KJ18_BRANA</name>
<proteinExistence type="predicted"/>
<sequence>MDLLGILSLYADHIIYFLKSMSHLLSLHLSSWRKSSLFFLCLVCFCNAVKTHVEVFAKFLSCCLLNSRQYNLE</sequence>
<dbReference type="EMBL" id="HG994366">
    <property type="protein sequence ID" value="CAF1921095.1"/>
    <property type="molecule type" value="Genomic_DNA"/>
</dbReference>
<accession>A0A816KJ18</accession>
<dbReference type="AlphaFoldDB" id="A0A816KJ18"/>